<feature type="chain" id="PRO_5004215177" evidence="2">
    <location>
        <begin position="30"/>
        <end position="375"/>
    </location>
</feature>
<dbReference type="PANTHER" id="PTHR30006:SF25">
    <property type="entry name" value="PHOSPHOGLYCERATE TRANSPORT REGULATORY PROTEIN PGTC"/>
    <property type="match status" value="1"/>
</dbReference>
<reference evidence="3 4" key="1">
    <citation type="journal article" date="2005" name="Nucleic Acids Res.">
        <title>Genomic blueprint of Hahella chejuensis, a marine microbe producing an algicidal agent.</title>
        <authorList>
            <person name="Jeong H."/>
            <person name="Yim J.H."/>
            <person name="Lee C."/>
            <person name="Choi S.-H."/>
            <person name="Park Y.K."/>
            <person name="Yoon S.H."/>
            <person name="Hur C.-G."/>
            <person name="Kang H.-Y."/>
            <person name="Kim D."/>
            <person name="Lee H.H."/>
            <person name="Park K.H."/>
            <person name="Park S.-H."/>
            <person name="Park H.-S."/>
            <person name="Lee H.K."/>
            <person name="Oh T.K."/>
            <person name="Kim J.F."/>
        </authorList>
    </citation>
    <scope>NUCLEOTIDE SEQUENCE [LARGE SCALE GENOMIC DNA]</scope>
    <source>
        <strain evidence="3 4">KCTC 2396</strain>
    </source>
</reference>
<keyword evidence="4" id="KW-1185">Reference proteome</keyword>
<evidence type="ECO:0000313" key="3">
    <source>
        <dbReference type="EMBL" id="ABC28491.1"/>
    </source>
</evidence>
<protein>
    <submittedName>
        <fullName evidence="3">ABC-type Fe3+ transport system, periplasmic component</fullName>
    </submittedName>
</protein>
<dbReference type="SUPFAM" id="SSF53850">
    <property type="entry name" value="Periplasmic binding protein-like II"/>
    <property type="match status" value="1"/>
</dbReference>
<dbReference type="OrthoDB" id="8673316at2"/>
<dbReference type="InterPro" id="IPR006059">
    <property type="entry name" value="SBP"/>
</dbReference>
<dbReference type="PANTHER" id="PTHR30006">
    <property type="entry name" value="THIAMINE-BINDING PERIPLASMIC PROTEIN-RELATED"/>
    <property type="match status" value="1"/>
</dbReference>
<gene>
    <name evidence="3" type="ordered locus">HCH_01635</name>
</gene>
<feature type="signal peptide" evidence="2">
    <location>
        <begin position="1"/>
        <end position="29"/>
    </location>
</feature>
<proteinExistence type="predicted"/>
<organism evidence="3 4">
    <name type="scientific">Hahella chejuensis (strain KCTC 2396)</name>
    <dbReference type="NCBI Taxonomy" id="349521"/>
    <lineage>
        <taxon>Bacteria</taxon>
        <taxon>Pseudomonadati</taxon>
        <taxon>Pseudomonadota</taxon>
        <taxon>Gammaproteobacteria</taxon>
        <taxon>Oceanospirillales</taxon>
        <taxon>Hahellaceae</taxon>
        <taxon>Hahella</taxon>
    </lineage>
</organism>
<dbReference type="Pfam" id="PF13416">
    <property type="entry name" value="SBP_bac_8"/>
    <property type="match status" value="1"/>
</dbReference>
<dbReference type="AlphaFoldDB" id="Q2SLI3"/>
<dbReference type="KEGG" id="hch:HCH_01635"/>
<dbReference type="EMBL" id="CP000155">
    <property type="protein sequence ID" value="ABC28491.1"/>
    <property type="molecule type" value="Genomic_DNA"/>
</dbReference>
<dbReference type="GO" id="GO:0030288">
    <property type="term" value="C:outer membrane-bounded periplasmic space"/>
    <property type="evidence" value="ECO:0007669"/>
    <property type="project" value="TreeGrafter"/>
</dbReference>
<dbReference type="STRING" id="349521.HCH_01635"/>
<evidence type="ECO:0000313" key="4">
    <source>
        <dbReference type="Proteomes" id="UP000000238"/>
    </source>
</evidence>
<dbReference type="eggNOG" id="COG1840">
    <property type="taxonomic scope" value="Bacteria"/>
</dbReference>
<dbReference type="Gene3D" id="3.40.190.10">
    <property type="entry name" value="Periplasmic binding protein-like II"/>
    <property type="match status" value="2"/>
</dbReference>
<keyword evidence="1 2" id="KW-0732">Signal</keyword>
<dbReference type="Proteomes" id="UP000000238">
    <property type="component" value="Chromosome"/>
</dbReference>
<evidence type="ECO:0000256" key="2">
    <source>
        <dbReference type="SAM" id="SignalP"/>
    </source>
</evidence>
<evidence type="ECO:0000256" key="1">
    <source>
        <dbReference type="ARBA" id="ARBA00022729"/>
    </source>
</evidence>
<dbReference type="HOGENOM" id="CLU_026974_12_0_6"/>
<accession>Q2SLI3</accession>
<dbReference type="RefSeq" id="WP_011395563.1">
    <property type="nucleotide sequence ID" value="NC_007645.1"/>
</dbReference>
<sequence length="375" mass="41548">MVSDMMKLFGFLLLGCALAFAVNVTPASAASGPLPVVLYPAQQKPVSALNIHAVLDYVVMNPIIKAFQQRYPNVEIRLIEFETADLFQHTVEGSSHTTEPMDAIVGDLLISSAMDLQVKLVNDGYAQRYESPYTRRIPDWAKWRNEAFGFTFEPVVTVVNTRLLPEPPPQDRQQLLELIRSQGESLTGKIATYDIARSGVGYLFAAQDSQQATTYGRLLEAFGTHSVQLACCTGDILDGLASGQYAIGYNLLGSYTKARLASAPHLQMILPADYTLIMTRIALIHKHALNTQNARDFLDFLLSPAGQQTLASESKLYPIDPGVHGEVTADWLNKHAPGPLKPITVGPQLLVPLDKLKRQRFLSEWRRSLERETKQ</sequence>
<name>Q2SLI3_HAHCH</name>